<reference evidence="4 5" key="2">
    <citation type="submission" date="2020-06" db="EMBL/GenBank/DDBJ databases">
        <title>Antribacter stalactiti gen. nov., sp. nov., a new member of the family Nacardiaceae isolated from a cave.</title>
        <authorList>
            <person name="Kim I.S."/>
        </authorList>
    </citation>
    <scope>NUCLEOTIDE SEQUENCE [LARGE SCALE GENOMIC DNA]</scope>
    <source>
        <strain evidence="4 5">YC2-7</strain>
    </source>
</reference>
<reference evidence="4 5" key="1">
    <citation type="submission" date="2019-05" db="EMBL/GenBank/DDBJ databases">
        <authorList>
            <person name="Lee S.D."/>
        </authorList>
    </citation>
    <scope>NUCLEOTIDE SEQUENCE [LARGE SCALE GENOMIC DNA]</scope>
    <source>
        <strain evidence="4 5">YC2-7</strain>
    </source>
</reference>
<evidence type="ECO:0000256" key="2">
    <source>
        <dbReference type="PROSITE-ProRule" id="PRU00335"/>
    </source>
</evidence>
<evidence type="ECO:0000313" key="5">
    <source>
        <dbReference type="Proteomes" id="UP000535543"/>
    </source>
</evidence>
<dbReference type="InterPro" id="IPR009057">
    <property type="entry name" value="Homeodomain-like_sf"/>
</dbReference>
<dbReference type="RefSeq" id="WP_169593099.1">
    <property type="nucleotide sequence ID" value="NZ_VCQU01000011.1"/>
</dbReference>
<feature type="DNA-binding region" description="H-T-H motif" evidence="2">
    <location>
        <begin position="35"/>
        <end position="54"/>
    </location>
</feature>
<evidence type="ECO:0000256" key="1">
    <source>
        <dbReference type="ARBA" id="ARBA00023125"/>
    </source>
</evidence>
<dbReference type="InterPro" id="IPR050109">
    <property type="entry name" value="HTH-type_TetR-like_transc_reg"/>
</dbReference>
<dbReference type="PRINTS" id="PR00455">
    <property type="entry name" value="HTHTETR"/>
</dbReference>
<dbReference type="PANTHER" id="PTHR30055">
    <property type="entry name" value="HTH-TYPE TRANSCRIPTIONAL REGULATOR RUTR"/>
    <property type="match status" value="1"/>
</dbReference>
<dbReference type="PANTHER" id="PTHR30055:SF200">
    <property type="entry name" value="HTH-TYPE TRANSCRIPTIONAL REPRESSOR BDCR"/>
    <property type="match status" value="1"/>
</dbReference>
<evidence type="ECO:0000259" key="3">
    <source>
        <dbReference type="PROSITE" id="PS50977"/>
    </source>
</evidence>
<dbReference type="GO" id="GO:0000976">
    <property type="term" value="F:transcription cis-regulatory region binding"/>
    <property type="evidence" value="ECO:0007669"/>
    <property type="project" value="TreeGrafter"/>
</dbReference>
<comment type="caution">
    <text evidence="4">The sequence shown here is derived from an EMBL/GenBank/DDBJ whole genome shotgun (WGS) entry which is preliminary data.</text>
</comment>
<dbReference type="GO" id="GO:0003700">
    <property type="term" value="F:DNA-binding transcription factor activity"/>
    <property type="evidence" value="ECO:0007669"/>
    <property type="project" value="TreeGrafter"/>
</dbReference>
<proteinExistence type="predicted"/>
<accession>A0A848KQR4</accession>
<organism evidence="4 5">
    <name type="scientific">Antrihabitans stalactiti</name>
    <dbReference type="NCBI Taxonomy" id="2584121"/>
    <lineage>
        <taxon>Bacteria</taxon>
        <taxon>Bacillati</taxon>
        <taxon>Actinomycetota</taxon>
        <taxon>Actinomycetes</taxon>
        <taxon>Mycobacteriales</taxon>
        <taxon>Nocardiaceae</taxon>
        <taxon>Antrihabitans</taxon>
    </lineage>
</organism>
<sequence>MSRDWLADGRSSMAADRILDAAAREFVEKGVPATGMGDIARAAGCSRATLYRYFENRRALHVAFIHRAARQIGRRIAETTRQGAEPGDRVVEAMLTALREVRADPTLVAWFRAGEAGIAIEIAHSSEVIGVLGAAIVGDAGADETQARRLGAWLVRVTVSLLAVPGRDEDDERAMLEQFVVPLLKSFSVTH</sequence>
<dbReference type="Pfam" id="PF00440">
    <property type="entry name" value="TetR_N"/>
    <property type="match status" value="1"/>
</dbReference>
<dbReference type="Gene3D" id="1.10.357.10">
    <property type="entry name" value="Tetracycline Repressor, domain 2"/>
    <property type="match status" value="1"/>
</dbReference>
<keyword evidence="5" id="KW-1185">Reference proteome</keyword>
<dbReference type="EMBL" id="VCQU01000011">
    <property type="protein sequence ID" value="NMN98610.1"/>
    <property type="molecule type" value="Genomic_DNA"/>
</dbReference>
<dbReference type="InterPro" id="IPR001647">
    <property type="entry name" value="HTH_TetR"/>
</dbReference>
<dbReference type="Proteomes" id="UP000535543">
    <property type="component" value="Unassembled WGS sequence"/>
</dbReference>
<keyword evidence="1 2" id="KW-0238">DNA-binding</keyword>
<dbReference type="SUPFAM" id="SSF46689">
    <property type="entry name" value="Homeodomain-like"/>
    <property type="match status" value="1"/>
</dbReference>
<protein>
    <submittedName>
        <fullName evidence="4">TetR/AcrR family transcriptional regulator</fullName>
    </submittedName>
</protein>
<feature type="domain" description="HTH tetR-type" evidence="3">
    <location>
        <begin position="12"/>
        <end position="72"/>
    </location>
</feature>
<evidence type="ECO:0000313" key="4">
    <source>
        <dbReference type="EMBL" id="NMN98610.1"/>
    </source>
</evidence>
<dbReference type="AlphaFoldDB" id="A0A848KQR4"/>
<gene>
    <name evidence="4" type="ORF">FGL95_26600</name>
</gene>
<name>A0A848KQR4_9NOCA</name>
<dbReference type="PROSITE" id="PS50977">
    <property type="entry name" value="HTH_TETR_2"/>
    <property type="match status" value="1"/>
</dbReference>